<evidence type="ECO:0000313" key="1">
    <source>
        <dbReference type="EMBL" id="KAF2471483.1"/>
    </source>
</evidence>
<dbReference type="Proteomes" id="UP000799755">
    <property type="component" value="Unassembled WGS sequence"/>
</dbReference>
<reference evidence="1" key="1">
    <citation type="journal article" date="2020" name="Stud. Mycol.">
        <title>101 Dothideomycetes genomes: a test case for predicting lifestyles and emergence of pathogens.</title>
        <authorList>
            <person name="Haridas S."/>
            <person name="Albert R."/>
            <person name="Binder M."/>
            <person name="Bloem J."/>
            <person name="Labutti K."/>
            <person name="Salamov A."/>
            <person name="Andreopoulos B."/>
            <person name="Baker S."/>
            <person name="Barry K."/>
            <person name="Bills G."/>
            <person name="Bluhm B."/>
            <person name="Cannon C."/>
            <person name="Castanera R."/>
            <person name="Culley D."/>
            <person name="Daum C."/>
            <person name="Ezra D."/>
            <person name="Gonzalez J."/>
            <person name="Henrissat B."/>
            <person name="Kuo A."/>
            <person name="Liang C."/>
            <person name="Lipzen A."/>
            <person name="Lutzoni F."/>
            <person name="Magnuson J."/>
            <person name="Mondo S."/>
            <person name="Nolan M."/>
            <person name="Ohm R."/>
            <person name="Pangilinan J."/>
            <person name="Park H.-J."/>
            <person name="Ramirez L."/>
            <person name="Alfaro M."/>
            <person name="Sun H."/>
            <person name="Tritt A."/>
            <person name="Yoshinaga Y."/>
            <person name="Zwiers L.-H."/>
            <person name="Turgeon B."/>
            <person name="Goodwin S."/>
            <person name="Spatafora J."/>
            <person name="Crous P."/>
            <person name="Grigoriev I."/>
        </authorList>
    </citation>
    <scope>NUCLEOTIDE SEQUENCE</scope>
    <source>
        <strain evidence="1">ATCC 200398</strain>
    </source>
</reference>
<gene>
    <name evidence="1" type="ORF">BDR25DRAFT_286128</name>
</gene>
<evidence type="ECO:0000313" key="2">
    <source>
        <dbReference type="Proteomes" id="UP000799755"/>
    </source>
</evidence>
<protein>
    <submittedName>
        <fullName evidence="1">Oxidoreductase</fullName>
    </submittedName>
</protein>
<proteinExistence type="predicted"/>
<organism evidence="1 2">
    <name type="scientific">Lindgomyces ingoldianus</name>
    <dbReference type="NCBI Taxonomy" id="673940"/>
    <lineage>
        <taxon>Eukaryota</taxon>
        <taxon>Fungi</taxon>
        <taxon>Dikarya</taxon>
        <taxon>Ascomycota</taxon>
        <taxon>Pezizomycotina</taxon>
        <taxon>Dothideomycetes</taxon>
        <taxon>Pleosporomycetidae</taxon>
        <taxon>Pleosporales</taxon>
        <taxon>Lindgomycetaceae</taxon>
        <taxon>Lindgomyces</taxon>
    </lineage>
</organism>
<comment type="caution">
    <text evidence="1">The sequence shown here is derived from an EMBL/GenBank/DDBJ whole genome shotgun (WGS) entry which is preliminary data.</text>
</comment>
<accession>A0ACB6QWT8</accession>
<sequence length="346" mass="37776">MASEKLFEAIPAFPENVPTAPVHTVSLASLVSGDATAARSVLDACQELGFFLLDLRGDALGNTVINEIDSLFGAGQDIMNLPAEVKEKYPHDLPKSFLGFKPRGLAKTETNEPDRFEWFNLGQDGLLNNTPLQPLPDLVHTHLPLFTSFLKHGQTIVSTINTILASQLGLAPDTFTSRQLPTKPSGTVIRLIKAYACPEEEDLRTSMIHHTDFGTITLLANVLGGLQILAPGKAATDEQAWLYVRPKPGCLIVNLGDAMVQWSGGLLRSNCHRIKYPPGEQRFRDRYSLAILVRPERDASMRSLVGEGGGEDENLTAWEWEVKKAMALKRADAVMESKGGKPVAVV</sequence>
<keyword evidence="2" id="KW-1185">Reference proteome</keyword>
<dbReference type="EMBL" id="MU003505">
    <property type="protein sequence ID" value="KAF2471483.1"/>
    <property type="molecule type" value="Genomic_DNA"/>
</dbReference>
<name>A0ACB6QWT8_9PLEO</name>